<dbReference type="OrthoDB" id="6621861at2759"/>
<evidence type="ECO:0000313" key="3">
    <source>
        <dbReference type="Proteomes" id="UP000694846"/>
    </source>
</evidence>
<keyword evidence="2" id="KW-0732">Signal</keyword>
<organism evidence="3 4">
    <name type="scientific">Sipha flava</name>
    <name type="common">yellow sugarcane aphid</name>
    <dbReference type="NCBI Taxonomy" id="143950"/>
    <lineage>
        <taxon>Eukaryota</taxon>
        <taxon>Metazoa</taxon>
        <taxon>Ecdysozoa</taxon>
        <taxon>Arthropoda</taxon>
        <taxon>Hexapoda</taxon>
        <taxon>Insecta</taxon>
        <taxon>Pterygota</taxon>
        <taxon>Neoptera</taxon>
        <taxon>Paraneoptera</taxon>
        <taxon>Hemiptera</taxon>
        <taxon>Sternorrhyncha</taxon>
        <taxon>Aphidomorpha</taxon>
        <taxon>Aphidoidea</taxon>
        <taxon>Aphididae</taxon>
        <taxon>Sipha</taxon>
    </lineage>
</organism>
<dbReference type="GeneID" id="112692804"/>
<feature type="region of interest" description="Disordered" evidence="1">
    <location>
        <begin position="51"/>
        <end position="74"/>
    </location>
</feature>
<evidence type="ECO:0000256" key="2">
    <source>
        <dbReference type="SAM" id="SignalP"/>
    </source>
</evidence>
<dbReference type="Proteomes" id="UP000694846">
    <property type="component" value="Unplaced"/>
</dbReference>
<evidence type="ECO:0000256" key="1">
    <source>
        <dbReference type="SAM" id="MobiDB-lite"/>
    </source>
</evidence>
<reference evidence="4" key="1">
    <citation type="submission" date="2025-08" db="UniProtKB">
        <authorList>
            <consortium name="RefSeq"/>
        </authorList>
    </citation>
    <scope>IDENTIFICATION</scope>
    <source>
        <tissue evidence="4">Whole body</tissue>
    </source>
</reference>
<protein>
    <submittedName>
        <fullName evidence="4">Uncharacterized protein LOC112692804 isoform X1</fullName>
    </submittedName>
</protein>
<proteinExistence type="predicted"/>
<dbReference type="AlphaFoldDB" id="A0A8B8GKB2"/>
<feature type="chain" id="PRO_5034998863" evidence="2">
    <location>
        <begin position="19"/>
        <end position="177"/>
    </location>
</feature>
<accession>A0A8B8GKB2</accession>
<sequence>MIYRTIILYVAVQSVVVASPTASQHSELMIGTFHHPTQASKARGIPEMGKLPKTSASSKKLPAGGTVKFTTTGNNRSLRNSHISAKDGYQLSKPHSNHIRLEDLHQKSRPQISNDERAEKVNSDLEKMIQFMTVLGQVDRYLSARAKSFISTLGRAMDNSLDDRQFYNDKEMSSYDY</sequence>
<feature type="signal peptide" evidence="2">
    <location>
        <begin position="1"/>
        <end position="18"/>
    </location>
</feature>
<name>A0A8B8GKB2_9HEMI</name>
<evidence type="ECO:0000313" key="4">
    <source>
        <dbReference type="RefSeq" id="XP_025423380.1"/>
    </source>
</evidence>
<dbReference type="RefSeq" id="XP_025423380.1">
    <property type="nucleotide sequence ID" value="XM_025567595.1"/>
</dbReference>
<gene>
    <name evidence="4" type="primary">LOC112692804</name>
</gene>
<keyword evidence="3" id="KW-1185">Reference proteome</keyword>